<keyword evidence="3" id="KW-1185">Reference proteome</keyword>
<feature type="chain" id="PRO_5006875477" evidence="1">
    <location>
        <begin position="32"/>
        <end position="88"/>
    </location>
</feature>
<name>A0A0V1BU06_TRISP</name>
<dbReference type="EMBL" id="JYDH01000012">
    <property type="protein sequence ID" value="KRY40541.1"/>
    <property type="molecule type" value="Genomic_DNA"/>
</dbReference>
<evidence type="ECO:0000256" key="1">
    <source>
        <dbReference type="SAM" id="SignalP"/>
    </source>
</evidence>
<feature type="signal peptide" evidence="1">
    <location>
        <begin position="1"/>
        <end position="31"/>
    </location>
</feature>
<dbReference type="AlphaFoldDB" id="A0A0V1BU06"/>
<keyword evidence="1" id="KW-0732">Signal</keyword>
<evidence type="ECO:0000313" key="3">
    <source>
        <dbReference type="Proteomes" id="UP000054776"/>
    </source>
</evidence>
<accession>A0A0V1BU06</accession>
<proteinExistence type="predicted"/>
<reference evidence="2 3" key="1">
    <citation type="submission" date="2015-01" db="EMBL/GenBank/DDBJ databases">
        <title>Evolution of Trichinella species and genotypes.</title>
        <authorList>
            <person name="Korhonen P.K."/>
            <person name="Edoardo P."/>
            <person name="Giuseppe L.R."/>
            <person name="Gasser R.B."/>
        </authorList>
    </citation>
    <scope>NUCLEOTIDE SEQUENCE [LARGE SCALE GENOMIC DNA]</scope>
    <source>
        <strain evidence="2">ISS3</strain>
    </source>
</reference>
<dbReference type="Proteomes" id="UP000054776">
    <property type="component" value="Unassembled WGS sequence"/>
</dbReference>
<dbReference type="InParanoid" id="A0A0V1BU06"/>
<protein>
    <submittedName>
        <fullName evidence="2">Uncharacterized protein</fullName>
    </submittedName>
</protein>
<sequence>MGMQVQIILHSWISLLEILELDAEIWRLVYAYYYAEIKADTLVREGKSCVKISRTTELKSKMCNILPDRGRVPWKRVDGRQDTFMWNL</sequence>
<comment type="caution">
    <text evidence="2">The sequence shown here is derived from an EMBL/GenBank/DDBJ whole genome shotgun (WGS) entry which is preliminary data.</text>
</comment>
<gene>
    <name evidence="2" type="ORF">T01_7105</name>
</gene>
<organism evidence="2 3">
    <name type="scientific">Trichinella spiralis</name>
    <name type="common">Trichina worm</name>
    <dbReference type="NCBI Taxonomy" id="6334"/>
    <lineage>
        <taxon>Eukaryota</taxon>
        <taxon>Metazoa</taxon>
        <taxon>Ecdysozoa</taxon>
        <taxon>Nematoda</taxon>
        <taxon>Enoplea</taxon>
        <taxon>Dorylaimia</taxon>
        <taxon>Trichinellida</taxon>
        <taxon>Trichinellidae</taxon>
        <taxon>Trichinella</taxon>
    </lineage>
</organism>
<evidence type="ECO:0000313" key="2">
    <source>
        <dbReference type="EMBL" id="KRY40541.1"/>
    </source>
</evidence>